<evidence type="ECO:0000256" key="2">
    <source>
        <dbReference type="ARBA" id="ARBA00010742"/>
    </source>
</evidence>
<dbReference type="GO" id="GO:0042597">
    <property type="term" value="C:periplasmic space"/>
    <property type="evidence" value="ECO:0007669"/>
    <property type="project" value="UniProtKB-SubCell"/>
</dbReference>
<dbReference type="SUPFAM" id="SSF53850">
    <property type="entry name" value="Periplasmic binding protein-like II"/>
    <property type="match status" value="1"/>
</dbReference>
<comment type="caution">
    <text evidence="4">The sequence shown here is derived from an EMBL/GenBank/DDBJ whole genome shotgun (WGS) entry which is preliminary data.</text>
</comment>
<name>A0A9X4KKI5_9BACL</name>
<keyword evidence="3" id="KW-0732">Signal</keyword>
<evidence type="ECO:0000313" key="4">
    <source>
        <dbReference type="EMBL" id="MDG0793949.1"/>
    </source>
</evidence>
<sequence length="148" mass="16269">MLITSGQLAHKGIVTADVIVVRKSFAESHPEQVKTYLASLNKAVTLFRSHPDEAAAVVAKEFGISHEEALEMMKELIWLSADEQLTSDYLGTPDHQGNFGKVLEDTAHFLKEQNLIDQVPSQKVFQDAVSSRLLQEAVRGAGRSHEGS</sequence>
<evidence type="ECO:0000256" key="1">
    <source>
        <dbReference type="ARBA" id="ARBA00004418"/>
    </source>
</evidence>
<keyword evidence="5" id="KW-1185">Reference proteome</keyword>
<dbReference type="Gene3D" id="3.40.190.10">
    <property type="entry name" value="Periplasmic binding protein-like II"/>
    <property type="match status" value="1"/>
</dbReference>
<organism evidence="4 5">
    <name type="scientific">Cohnella ginsengisoli</name>
    <dbReference type="NCBI Taxonomy" id="425004"/>
    <lineage>
        <taxon>Bacteria</taxon>
        <taxon>Bacillati</taxon>
        <taxon>Bacillota</taxon>
        <taxon>Bacilli</taxon>
        <taxon>Bacillales</taxon>
        <taxon>Paenibacillaceae</taxon>
        <taxon>Cohnella</taxon>
    </lineage>
</organism>
<dbReference type="PANTHER" id="PTHR30024:SF47">
    <property type="entry name" value="TAURINE-BINDING PERIPLASMIC PROTEIN"/>
    <property type="match status" value="1"/>
</dbReference>
<dbReference type="EMBL" id="JAPDHZ010000005">
    <property type="protein sequence ID" value="MDG0793949.1"/>
    <property type="molecule type" value="Genomic_DNA"/>
</dbReference>
<proteinExistence type="inferred from homology"/>
<reference evidence="4 5" key="1">
    <citation type="submission" date="2022-10" db="EMBL/GenBank/DDBJ databases">
        <title>Comparative genomic analysis of Cohnella hashimotonis sp. nov., isolated from the International Space Station.</title>
        <authorList>
            <person name="Simpson A."/>
            <person name="Venkateswaran K."/>
        </authorList>
    </citation>
    <scope>NUCLEOTIDE SEQUENCE [LARGE SCALE GENOMIC DNA]</scope>
    <source>
        <strain evidence="4 5">DSM 18997</strain>
    </source>
</reference>
<gene>
    <name evidence="4" type="ORF">OMP38_26335</name>
</gene>
<evidence type="ECO:0008006" key="6">
    <source>
        <dbReference type="Google" id="ProtNLM"/>
    </source>
</evidence>
<protein>
    <recommendedName>
        <fullName evidence="6">SsuA/THI5-like domain-containing protein</fullName>
    </recommendedName>
</protein>
<comment type="subcellular location">
    <subcellularLocation>
        <location evidence="1">Periplasm</location>
    </subcellularLocation>
</comment>
<dbReference type="Proteomes" id="UP001153387">
    <property type="component" value="Unassembled WGS sequence"/>
</dbReference>
<dbReference type="GO" id="GO:0042918">
    <property type="term" value="P:alkanesulfonate transmembrane transport"/>
    <property type="evidence" value="ECO:0007669"/>
    <property type="project" value="TreeGrafter"/>
</dbReference>
<evidence type="ECO:0000256" key="3">
    <source>
        <dbReference type="ARBA" id="ARBA00022729"/>
    </source>
</evidence>
<comment type="similarity">
    <text evidence="2">Belongs to the bacterial solute-binding protein SsuA/TauA family.</text>
</comment>
<dbReference type="AlphaFoldDB" id="A0A9X4KKI5"/>
<dbReference type="RefSeq" id="WP_277567727.1">
    <property type="nucleotide sequence ID" value="NZ_JAPDHZ010000005.1"/>
</dbReference>
<evidence type="ECO:0000313" key="5">
    <source>
        <dbReference type="Proteomes" id="UP001153387"/>
    </source>
</evidence>
<dbReference type="PANTHER" id="PTHR30024">
    <property type="entry name" value="ALIPHATIC SULFONATES-BINDING PROTEIN-RELATED"/>
    <property type="match status" value="1"/>
</dbReference>
<accession>A0A9X4KKI5</accession>